<evidence type="ECO:0000259" key="5">
    <source>
        <dbReference type="PROSITE" id="PS50075"/>
    </source>
</evidence>
<evidence type="ECO:0000256" key="4">
    <source>
        <dbReference type="ARBA" id="ARBA00029454"/>
    </source>
</evidence>
<protein>
    <recommendedName>
        <fullName evidence="5">Carrier domain-containing protein</fullName>
    </recommendedName>
</protein>
<dbReference type="EMBL" id="KV878139">
    <property type="protein sequence ID" value="OJJ08257.1"/>
    <property type="molecule type" value="Genomic_DNA"/>
</dbReference>
<dbReference type="NCBIfam" id="TIGR01733">
    <property type="entry name" value="AA-adenyl-dom"/>
    <property type="match status" value="2"/>
</dbReference>
<feature type="domain" description="Carrier" evidence="5">
    <location>
        <begin position="1851"/>
        <end position="1927"/>
    </location>
</feature>
<evidence type="ECO:0000313" key="6">
    <source>
        <dbReference type="EMBL" id="OJJ08257.1"/>
    </source>
</evidence>
<dbReference type="VEuPathDB" id="FungiDB:ASPVEDRAFT_89486"/>
<accession>A0A1L9Q3D0</accession>
<dbReference type="OrthoDB" id="416786at2759"/>
<dbReference type="SUPFAM" id="SSF47336">
    <property type="entry name" value="ACP-like"/>
    <property type="match status" value="2"/>
</dbReference>
<evidence type="ECO:0000256" key="3">
    <source>
        <dbReference type="ARBA" id="ARBA00022598"/>
    </source>
</evidence>
<dbReference type="STRING" id="1036611.A0A1L9Q3D0"/>
<dbReference type="InterPro" id="IPR009081">
    <property type="entry name" value="PP-bd_ACP"/>
</dbReference>
<dbReference type="Pfam" id="PF00501">
    <property type="entry name" value="AMP-binding"/>
    <property type="match status" value="2"/>
</dbReference>
<dbReference type="PANTHER" id="PTHR45527:SF1">
    <property type="entry name" value="FATTY ACID SYNTHASE"/>
    <property type="match status" value="1"/>
</dbReference>
<dbReference type="PROSITE" id="PS50075">
    <property type="entry name" value="CARRIER"/>
    <property type="match status" value="2"/>
</dbReference>
<dbReference type="InterPro" id="IPR010071">
    <property type="entry name" value="AA_adenyl_dom"/>
</dbReference>
<keyword evidence="2" id="KW-0597">Phosphoprotein</keyword>
<dbReference type="InterPro" id="IPR020806">
    <property type="entry name" value="PKS_PP-bd"/>
</dbReference>
<dbReference type="GO" id="GO:0043041">
    <property type="term" value="P:amino acid activation for nonribosomal peptide biosynthetic process"/>
    <property type="evidence" value="ECO:0007669"/>
    <property type="project" value="TreeGrafter"/>
</dbReference>
<dbReference type="SUPFAM" id="SSF56801">
    <property type="entry name" value="Acetyl-CoA synthetase-like"/>
    <property type="match status" value="2"/>
</dbReference>
<evidence type="ECO:0000256" key="2">
    <source>
        <dbReference type="ARBA" id="ARBA00022553"/>
    </source>
</evidence>
<dbReference type="InterPro" id="IPR042099">
    <property type="entry name" value="ANL_N_sf"/>
</dbReference>
<dbReference type="Proteomes" id="UP000184073">
    <property type="component" value="Unassembled WGS sequence"/>
</dbReference>
<dbReference type="InterPro" id="IPR023213">
    <property type="entry name" value="CAT-like_dom_sf"/>
</dbReference>
<name>A0A1L9Q3D0_ASPVE</name>
<comment type="similarity">
    <text evidence="4">Belongs to the NRP synthetase family.</text>
</comment>
<sequence>MGLNAHQEAPKVAMGATACLFPQLSDRSVGTSTCEGTEKLEIEAVDLCDLVEITNIQPWVYAVAVWAAVLRCFTETECVHLWVRGNAVATTDTQQLLVIPLSSETTIRELCHMKNWSLAHVKEPGLANSNVGVALEKCMSLDAIPLSTVSASEETPASCGIFLHLRRGDDQLRISLEYKETLLGHSMAKHLASAIHQGLILARHQLDDPLSALCLVSDVNIQQMNVWSGDGHHEQEPLPWWHRLQELALSVPDKTAICAWDGHMTFAELDRVSSRAAHYLKNAGIGPNMFIPVCFEKSIWAVIAVIGVHKTGAAVVPLEPSQPLPRLEQIVKAVGAKLVLTSSCYADLLRSVSKPLVITAASILDVPLPGTFSPYLPDVSSAAYCLFTSGSTGKPKGCVVSHGAFASIASQTPALHLSEHARFLQLASYTFGMSIMETYCTLSGGGTVCIPSDEDRSSISSLVNAINDMAVSHILTTPTVLGSIQPEAVPSLRMVMTGGEPLQKGHVLTWAEKVSLYQCYGLTEWIGIFCTSERITPFSNTGSIGRPINGQMWLVDPTDHTRLAPIGSVGELLIEGPSLVQGYLNDHQKTDAVFLARPPWRTALGQSDKGRMYRTGDLMRFLPDGSLMYMGRKDTQLKIRGQRVELGEVEFHVKNCYPESLKVVVEAITPRGNGDQQVLAAFIHQPFKTVCKEDAPWFAPSNVEFQAQGSRAAETIRSLIPRYMVPNVFILVRRFPRTVSGKIDRLSIRREMNTLPQSEFLNLIRTNEDLVSPSSEVEAQLMTLVGEILQHPSHDLGVNLNFFHLGGDSIKALKLVGLAREKGIRLTVNDILQHPVIREMATVSSQTEPAINQTVDAFALVDTSAKGSILQSAAKQCGVPVGQIEDIYPCSALQEGLFALSLQNPGSYISQSIYEIRPGIDIQRLKTAWETVVAKHELLRTRFVQPNSGETLQVVLDGSPAWDVATSKDEYLDQPERLHTGLGRPLLRSCIVEEAPASGRMYLILIMHHSICDRWVLQLHLKQLEAAYQGGSMMATPYNQFIRYVQDTKDDRAFWSSQFNGLTAAQFPRLPSPNFKPASTHKLEFPMQIPKAVQRGFTISTAIQLAWGLVLGFYTGTNDVVFGLTLTGRAANISGIDKMAGPTIATVPMRIQIHPQEIISHALNAQQEQIAHITPYEQTGLQRMRTFGPESELACSFQNHLTIQSPWESAAGSLFVNRVDSEAVAGGFANSPLVVTCQLTADPEQVAVSVKFDARVIAQQEVQRLLWSLQGTLCLILADHSRPVRELRAISPQDLEQLIQWNPLPTYTKSSVTALVLQTCTELSQRPAVHAWDGQFTYGALDQLSTGLARHLVARGVKSRSYVPIYTEKSRWAVVAMLAVLKCGGAIMLLDPSQPVKRLKENCQLAQASLVIASPTQVRAALDLAPDVVLSTGDYSRWTVDETVELPAAQPDWPLYTVFTSGSTGKPKGVIIDHTTFLAAAIPNIKGIGIDQSTRWLQFCSYAFDVATVEQLWVLVSGGCVCIPRDEQRLNGIAEAAAALRPTHTLFTPSFAYTLNPDEFPSLEVLLLGGESMQAKDIRKWAHRVHLVNSYGPAEAGSTYKNFHVKPESTPNTIGYAMGGRSWLVHPQNSDQLVPIGAVGELLMNGPHVGLGYMGDSEKTAAAFIPTPPWLDDLNRSLGCCSDPGDPLCRLYKTGDLFCYNLDGSLRYVGRKDTQVKLRGQRIELGEVEWHVQELFEDAVNVVAEVIPSAGSQPSASLAAFVHRVVDEAEIPDNYFLPSSAEFRKRCATATAELRDRIPAFMIPSLIIPVSRLPQGVTGKVDRKALREAVVAMSDSRRSEYRMAMEEKKRAPRKEAERKLQVIWADVLRVPMDEIGIDDNFFHLGGDSVNAMYMAARARAEGLALAVTDILQNPKISTLATLESEPVDEDYASEPFSLVDVGTRESAIQEAIRLGLVSQASNIADVLPVTDGQSFLLTQWTPVYQCHDIEGPVDVDMLRVACKAVIANHAILRTAFIRTRKSLLQVILKSLDRPLQHITTDENLMMYCDNLSQDDCQISSIVNSAPLHFSLVSNSSTRHVFIIRISHAQYDGLSIRVLLDDIAAEYSGMRTSVAVDFSSYMYFRASRTTDKAFAFWRNYLHGSSVANISLNLPTGPSAPQPGRAGGRVSVAKEIPLPTAPAGITTASLVKAACAFVLARLTSQTDLILGQTVNGRSLPLPNIDKVLGACLNFIPLWVTLQESYTAYELLQHVQDQSVSTLAYDYIGSSEIFRQSTDWPADTPFSCVVQHQNLERSAGLRLAGTKATFSGWAHFIPANGMWIVSSPRESSLDVMMCTSEGVMSAGTARGLMKEICAAIQSFSNSPGDQLDLNGDTMV</sequence>
<dbReference type="CDD" id="cd19545">
    <property type="entry name" value="FUM14_C_NRPS-like"/>
    <property type="match status" value="1"/>
</dbReference>
<dbReference type="GO" id="GO:0005737">
    <property type="term" value="C:cytoplasm"/>
    <property type="evidence" value="ECO:0007669"/>
    <property type="project" value="TreeGrafter"/>
</dbReference>
<dbReference type="Pfam" id="PF00668">
    <property type="entry name" value="Condensation"/>
    <property type="match status" value="2"/>
</dbReference>
<gene>
    <name evidence="6" type="ORF">ASPVEDRAFT_89486</name>
</gene>
<dbReference type="Pfam" id="PF00550">
    <property type="entry name" value="PP-binding"/>
    <property type="match status" value="2"/>
</dbReference>
<feature type="domain" description="Carrier" evidence="5">
    <location>
        <begin position="772"/>
        <end position="848"/>
    </location>
</feature>
<dbReference type="Gene3D" id="3.40.50.12780">
    <property type="entry name" value="N-terminal domain of ligase-like"/>
    <property type="match status" value="2"/>
</dbReference>
<reference evidence="7" key="1">
    <citation type="journal article" date="2017" name="Genome Biol.">
        <title>Comparative genomics reveals high biological diversity and specific adaptations in the industrially and medically important fungal genus Aspergillus.</title>
        <authorList>
            <person name="de Vries R.P."/>
            <person name="Riley R."/>
            <person name="Wiebenga A."/>
            <person name="Aguilar-Osorio G."/>
            <person name="Amillis S."/>
            <person name="Uchima C.A."/>
            <person name="Anderluh G."/>
            <person name="Asadollahi M."/>
            <person name="Askin M."/>
            <person name="Barry K."/>
            <person name="Battaglia E."/>
            <person name="Bayram O."/>
            <person name="Benocci T."/>
            <person name="Braus-Stromeyer S.A."/>
            <person name="Caldana C."/>
            <person name="Canovas D."/>
            <person name="Cerqueira G.C."/>
            <person name="Chen F."/>
            <person name="Chen W."/>
            <person name="Choi C."/>
            <person name="Clum A."/>
            <person name="Dos Santos R.A."/>
            <person name="Damasio A.R."/>
            <person name="Diallinas G."/>
            <person name="Emri T."/>
            <person name="Fekete E."/>
            <person name="Flipphi M."/>
            <person name="Freyberg S."/>
            <person name="Gallo A."/>
            <person name="Gournas C."/>
            <person name="Habgood R."/>
            <person name="Hainaut M."/>
            <person name="Harispe M.L."/>
            <person name="Henrissat B."/>
            <person name="Hilden K.S."/>
            <person name="Hope R."/>
            <person name="Hossain A."/>
            <person name="Karabika E."/>
            <person name="Karaffa L."/>
            <person name="Karanyi Z."/>
            <person name="Krasevec N."/>
            <person name="Kuo A."/>
            <person name="Kusch H."/>
            <person name="LaButti K."/>
            <person name="Lagendijk E.L."/>
            <person name="Lapidus A."/>
            <person name="Levasseur A."/>
            <person name="Lindquist E."/>
            <person name="Lipzen A."/>
            <person name="Logrieco A.F."/>
            <person name="MacCabe A."/>
            <person name="Maekelae M.R."/>
            <person name="Malavazi I."/>
            <person name="Melin P."/>
            <person name="Meyer V."/>
            <person name="Mielnichuk N."/>
            <person name="Miskei M."/>
            <person name="Molnar A.P."/>
            <person name="Mule G."/>
            <person name="Ngan C.Y."/>
            <person name="Orejas M."/>
            <person name="Orosz E."/>
            <person name="Ouedraogo J.P."/>
            <person name="Overkamp K.M."/>
            <person name="Park H.-S."/>
            <person name="Perrone G."/>
            <person name="Piumi F."/>
            <person name="Punt P.J."/>
            <person name="Ram A.F."/>
            <person name="Ramon A."/>
            <person name="Rauscher S."/>
            <person name="Record E."/>
            <person name="Riano-Pachon D.M."/>
            <person name="Robert V."/>
            <person name="Roehrig J."/>
            <person name="Ruller R."/>
            <person name="Salamov A."/>
            <person name="Salih N.S."/>
            <person name="Samson R.A."/>
            <person name="Sandor E."/>
            <person name="Sanguinetti M."/>
            <person name="Schuetze T."/>
            <person name="Sepcic K."/>
            <person name="Shelest E."/>
            <person name="Sherlock G."/>
            <person name="Sophianopoulou V."/>
            <person name="Squina F.M."/>
            <person name="Sun H."/>
            <person name="Susca A."/>
            <person name="Todd R.B."/>
            <person name="Tsang A."/>
            <person name="Unkles S.E."/>
            <person name="van de Wiele N."/>
            <person name="van Rossen-Uffink D."/>
            <person name="Oliveira J.V."/>
            <person name="Vesth T.C."/>
            <person name="Visser J."/>
            <person name="Yu J.-H."/>
            <person name="Zhou M."/>
            <person name="Andersen M.R."/>
            <person name="Archer D.B."/>
            <person name="Baker S.E."/>
            <person name="Benoit I."/>
            <person name="Brakhage A.A."/>
            <person name="Braus G.H."/>
            <person name="Fischer R."/>
            <person name="Frisvad J.C."/>
            <person name="Goldman G.H."/>
            <person name="Houbraken J."/>
            <person name="Oakley B."/>
            <person name="Pocsi I."/>
            <person name="Scazzocchio C."/>
            <person name="Seiboth B."/>
            <person name="vanKuyk P.A."/>
            <person name="Wortman J."/>
            <person name="Dyer P.S."/>
            <person name="Grigoriev I.V."/>
        </authorList>
    </citation>
    <scope>NUCLEOTIDE SEQUENCE [LARGE SCALE GENOMIC DNA]</scope>
    <source>
        <strain evidence="7">CBS 583.65</strain>
    </source>
</reference>
<dbReference type="GeneID" id="63734137"/>
<dbReference type="InterPro" id="IPR045851">
    <property type="entry name" value="AMP-bd_C_sf"/>
</dbReference>
<dbReference type="CDD" id="cd19542">
    <property type="entry name" value="CT_NRPS-like"/>
    <property type="match status" value="1"/>
</dbReference>
<evidence type="ECO:0000256" key="1">
    <source>
        <dbReference type="ARBA" id="ARBA00022450"/>
    </source>
</evidence>
<dbReference type="SMART" id="SM00823">
    <property type="entry name" value="PKS_PP"/>
    <property type="match status" value="2"/>
</dbReference>
<dbReference type="InterPro" id="IPR001242">
    <property type="entry name" value="Condensation_dom"/>
</dbReference>
<keyword evidence="7" id="KW-1185">Reference proteome</keyword>
<dbReference type="InterPro" id="IPR006162">
    <property type="entry name" value="Ppantetheine_attach_site"/>
</dbReference>
<dbReference type="FunFam" id="3.30.559.30:FF:000003">
    <property type="entry name" value="Nonribosomal peptide synthase SidD"/>
    <property type="match status" value="1"/>
</dbReference>
<dbReference type="CDD" id="cd05918">
    <property type="entry name" value="A_NRPS_SidN3_like"/>
    <property type="match status" value="2"/>
</dbReference>
<proteinExistence type="inferred from homology"/>
<dbReference type="GO" id="GO:0016874">
    <property type="term" value="F:ligase activity"/>
    <property type="evidence" value="ECO:0007669"/>
    <property type="project" value="UniProtKB-KW"/>
</dbReference>
<dbReference type="Gene3D" id="1.10.1200.10">
    <property type="entry name" value="ACP-like"/>
    <property type="match status" value="2"/>
</dbReference>
<dbReference type="RefSeq" id="XP_040674019.1">
    <property type="nucleotide sequence ID" value="XM_040818626.1"/>
</dbReference>
<dbReference type="FunFam" id="1.10.1200.10:FF:000005">
    <property type="entry name" value="Nonribosomal peptide synthetase 1"/>
    <property type="match status" value="1"/>
</dbReference>
<dbReference type="InterPro" id="IPR000873">
    <property type="entry name" value="AMP-dep_synth/lig_dom"/>
</dbReference>
<keyword evidence="1" id="KW-0596">Phosphopantetheine</keyword>
<dbReference type="FunFam" id="3.30.300.30:FF:000015">
    <property type="entry name" value="Nonribosomal peptide synthase SidD"/>
    <property type="match status" value="2"/>
</dbReference>
<dbReference type="PROSITE" id="PS00012">
    <property type="entry name" value="PHOSPHOPANTETHEINE"/>
    <property type="match status" value="1"/>
</dbReference>
<evidence type="ECO:0000313" key="7">
    <source>
        <dbReference type="Proteomes" id="UP000184073"/>
    </source>
</evidence>
<dbReference type="Gene3D" id="3.30.300.30">
    <property type="match status" value="2"/>
</dbReference>
<dbReference type="GO" id="GO:0031177">
    <property type="term" value="F:phosphopantetheine binding"/>
    <property type="evidence" value="ECO:0007669"/>
    <property type="project" value="InterPro"/>
</dbReference>
<dbReference type="Gene3D" id="3.30.559.30">
    <property type="entry name" value="Nonribosomal peptide synthetase, condensation domain"/>
    <property type="match status" value="2"/>
</dbReference>
<dbReference type="PANTHER" id="PTHR45527">
    <property type="entry name" value="NONRIBOSOMAL PEPTIDE SYNTHETASE"/>
    <property type="match status" value="1"/>
</dbReference>
<dbReference type="Gene3D" id="3.30.559.10">
    <property type="entry name" value="Chloramphenicol acetyltransferase-like domain"/>
    <property type="match status" value="2"/>
</dbReference>
<dbReference type="InterPro" id="IPR036736">
    <property type="entry name" value="ACP-like_sf"/>
</dbReference>
<organism evidence="6 7">
    <name type="scientific">Aspergillus versicolor CBS 583.65</name>
    <dbReference type="NCBI Taxonomy" id="1036611"/>
    <lineage>
        <taxon>Eukaryota</taxon>
        <taxon>Fungi</taxon>
        <taxon>Dikarya</taxon>
        <taxon>Ascomycota</taxon>
        <taxon>Pezizomycotina</taxon>
        <taxon>Eurotiomycetes</taxon>
        <taxon>Eurotiomycetidae</taxon>
        <taxon>Eurotiales</taxon>
        <taxon>Aspergillaceae</taxon>
        <taxon>Aspergillus</taxon>
        <taxon>Aspergillus subgen. Nidulantes</taxon>
    </lineage>
</organism>
<dbReference type="SUPFAM" id="SSF52777">
    <property type="entry name" value="CoA-dependent acyltransferases"/>
    <property type="match status" value="4"/>
</dbReference>
<dbReference type="GO" id="GO:0044550">
    <property type="term" value="P:secondary metabolite biosynthetic process"/>
    <property type="evidence" value="ECO:0007669"/>
    <property type="project" value="TreeGrafter"/>
</dbReference>
<keyword evidence="3" id="KW-0436">Ligase</keyword>